<evidence type="ECO:0000313" key="5">
    <source>
        <dbReference type="Proteomes" id="UP001519343"/>
    </source>
</evidence>
<protein>
    <submittedName>
        <fullName evidence="4">HSP20 family molecular chaperone IbpA</fullName>
    </submittedName>
</protein>
<sequence length="172" mass="19836">MKHFHDAMRQLQQATGRISHLGENPWGHLPELEKFFNQPFWQQMSQWEPPVTAEKTSETVKETALHPPLDLFQTLGKIIVSCELPGLDRNSLKVALRDGKKLYIKGKTKQHDLSDFLIQRERTYGKFIREVTLPDEVLSNKVKTKYRDGILELQFTKGSNSDTGLVYVVTEI</sequence>
<feature type="domain" description="SHSP" evidence="3">
    <location>
        <begin position="60"/>
        <end position="172"/>
    </location>
</feature>
<organism evidence="4 5">
    <name type="scientific">Ammoniphilus resinae</name>
    <dbReference type="NCBI Taxonomy" id="861532"/>
    <lineage>
        <taxon>Bacteria</taxon>
        <taxon>Bacillati</taxon>
        <taxon>Bacillota</taxon>
        <taxon>Bacilli</taxon>
        <taxon>Bacillales</taxon>
        <taxon>Paenibacillaceae</taxon>
        <taxon>Aneurinibacillus group</taxon>
        <taxon>Ammoniphilus</taxon>
    </lineage>
</organism>
<dbReference type="PANTHER" id="PTHR11527">
    <property type="entry name" value="HEAT-SHOCK PROTEIN 20 FAMILY MEMBER"/>
    <property type="match status" value="1"/>
</dbReference>
<dbReference type="InterPro" id="IPR008978">
    <property type="entry name" value="HSP20-like_chaperone"/>
</dbReference>
<evidence type="ECO:0000256" key="2">
    <source>
        <dbReference type="RuleBase" id="RU003616"/>
    </source>
</evidence>
<dbReference type="Proteomes" id="UP001519343">
    <property type="component" value="Unassembled WGS sequence"/>
</dbReference>
<dbReference type="CDD" id="cd06464">
    <property type="entry name" value="ACD_sHsps-like"/>
    <property type="match status" value="1"/>
</dbReference>
<evidence type="ECO:0000256" key="1">
    <source>
        <dbReference type="PROSITE-ProRule" id="PRU00285"/>
    </source>
</evidence>
<evidence type="ECO:0000259" key="3">
    <source>
        <dbReference type="PROSITE" id="PS01031"/>
    </source>
</evidence>
<dbReference type="Pfam" id="PF00011">
    <property type="entry name" value="HSP20"/>
    <property type="match status" value="1"/>
</dbReference>
<dbReference type="RefSeq" id="WP_209811642.1">
    <property type="nucleotide sequence ID" value="NZ_JAGGKT010000012.1"/>
</dbReference>
<reference evidence="4 5" key="1">
    <citation type="submission" date="2021-03" db="EMBL/GenBank/DDBJ databases">
        <title>Genomic Encyclopedia of Type Strains, Phase IV (KMG-IV): sequencing the most valuable type-strain genomes for metagenomic binning, comparative biology and taxonomic classification.</title>
        <authorList>
            <person name="Goeker M."/>
        </authorList>
    </citation>
    <scope>NUCLEOTIDE SEQUENCE [LARGE SCALE GENOMIC DNA]</scope>
    <source>
        <strain evidence="4 5">DSM 24738</strain>
    </source>
</reference>
<evidence type="ECO:0000313" key="4">
    <source>
        <dbReference type="EMBL" id="MBP1933626.1"/>
    </source>
</evidence>
<dbReference type="InterPro" id="IPR031107">
    <property type="entry name" value="Small_HSP"/>
</dbReference>
<accession>A0ABS4GTQ5</accession>
<name>A0ABS4GTQ5_9BACL</name>
<dbReference type="Gene3D" id="2.60.40.790">
    <property type="match status" value="1"/>
</dbReference>
<dbReference type="PROSITE" id="PS01031">
    <property type="entry name" value="SHSP"/>
    <property type="match status" value="1"/>
</dbReference>
<keyword evidence="5" id="KW-1185">Reference proteome</keyword>
<comment type="similarity">
    <text evidence="1 2">Belongs to the small heat shock protein (HSP20) family.</text>
</comment>
<gene>
    <name evidence="4" type="ORF">J2Z37_003639</name>
</gene>
<dbReference type="SUPFAM" id="SSF49764">
    <property type="entry name" value="HSP20-like chaperones"/>
    <property type="match status" value="1"/>
</dbReference>
<proteinExistence type="inferred from homology"/>
<dbReference type="InterPro" id="IPR002068">
    <property type="entry name" value="A-crystallin/Hsp20_dom"/>
</dbReference>
<comment type="caution">
    <text evidence="4">The sequence shown here is derived from an EMBL/GenBank/DDBJ whole genome shotgun (WGS) entry which is preliminary data.</text>
</comment>
<dbReference type="EMBL" id="JAGGKT010000012">
    <property type="protein sequence ID" value="MBP1933626.1"/>
    <property type="molecule type" value="Genomic_DNA"/>
</dbReference>